<evidence type="ECO:0000256" key="4">
    <source>
        <dbReference type="ARBA" id="ARBA00023002"/>
    </source>
</evidence>
<keyword evidence="5" id="KW-0408">Iron</keyword>
<dbReference type="Gene3D" id="3.80.10.10">
    <property type="entry name" value="Ribonuclease Inhibitor"/>
    <property type="match status" value="1"/>
</dbReference>
<evidence type="ECO:0000256" key="1">
    <source>
        <dbReference type="ARBA" id="ARBA00005896"/>
    </source>
</evidence>
<dbReference type="InterPro" id="IPR042098">
    <property type="entry name" value="TauD-like_sf"/>
</dbReference>
<evidence type="ECO:0000256" key="6">
    <source>
        <dbReference type="SAM" id="MobiDB-lite"/>
    </source>
</evidence>
<evidence type="ECO:0000256" key="2">
    <source>
        <dbReference type="ARBA" id="ARBA00022723"/>
    </source>
</evidence>
<dbReference type="eggNOG" id="ENOG502QUAD">
    <property type="taxonomic scope" value="Eukaryota"/>
</dbReference>
<dbReference type="AlphaFoldDB" id="A0A066XZ49"/>
<dbReference type="Pfam" id="PF02668">
    <property type="entry name" value="TauD"/>
    <property type="match status" value="1"/>
</dbReference>
<feature type="region of interest" description="Disordered" evidence="6">
    <location>
        <begin position="423"/>
        <end position="443"/>
    </location>
</feature>
<keyword evidence="4" id="KW-0560">Oxidoreductase</keyword>
<dbReference type="InterPro" id="IPR051178">
    <property type="entry name" value="TfdA_dioxygenase"/>
</dbReference>
<comment type="caution">
    <text evidence="8">The sequence shown here is derived from an EMBL/GenBank/DDBJ whole genome shotgun (WGS) entry which is preliminary data.</text>
</comment>
<dbReference type="PANTHER" id="PTHR43779">
    <property type="entry name" value="DIOXYGENASE RV0097-RELATED"/>
    <property type="match status" value="1"/>
</dbReference>
<protein>
    <recommendedName>
        <fullName evidence="7">TauD/TfdA-like domain-containing protein</fullName>
    </recommendedName>
</protein>
<keyword evidence="2" id="KW-0479">Metal-binding</keyword>
<dbReference type="GO" id="GO:0051213">
    <property type="term" value="F:dioxygenase activity"/>
    <property type="evidence" value="ECO:0007669"/>
    <property type="project" value="UniProtKB-KW"/>
</dbReference>
<dbReference type="SUPFAM" id="SSF51197">
    <property type="entry name" value="Clavaminate synthase-like"/>
    <property type="match status" value="1"/>
</dbReference>
<feature type="compositionally biased region" description="Basic residues" evidence="6">
    <location>
        <begin position="525"/>
        <end position="540"/>
    </location>
</feature>
<accession>A0A066XZ49</accession>
<evidence type="ECO:0000259" key="7">
    <source>
        <dbReference type="Pfam" id="PF02668"/>
    </source>
</evidence>
<evidence type="ECO:0000256" key="5">
    <source>
        <dbReference type="ARBA" id="ARBA00023004"/>
    </source>
</evidence>
<dbReference type="Gene3D" id="3.60.130.10">
    <property type="entry name" value="Clavaminate synthase-like"/>
    <property type="match status" value="1"/>
</dbReference>
<dbReference type="SUPFAM" id="SSF52047">
    <property type="entry name" value="RNI-like"/>
    <property type="match status" value="1"/>
</dbReference>
<feature type="compositionally biased region" description="Polar residues" evidence="6">
    <location>
        <begin position="105"/>
        <end position="115"/>
    </location>
</feature>
<proteinExistence type="inferred from homology"/>
<name>A0A066XZ49_COLSU</name>
<dbReference type="InterPro" id="IPR032675">
    <property type="entry name" value="LRR_dom_sf"/>
</dbReference>
<dbReference type="GO" id="GO:0046872">
    <property type="term" value="F:metal ion binding"/>
    <property type="evidence" value="ECO:0007669"/>
    <property type="project" value="UniProtKB-KW"/>
</dbReference>
<dbReference type="EMBL" id="JMSE01000230">
    <property type="protein sequence ID" value="KDN71210.1"/>
    <property type="molecule type" value="Genomic_DNA"/>
</dbReference>
<keyword evidence="9" id="KW-1185">Reference proteome</keyword>
<evidence type="ECO:0000313" key="9">
    <source>
        <dbReference type="Proteomes" id="UP000027238"/>
    </source>
</evidence>
<gene>
    <name evidence="8" type="ORF">CSUB01_09914</name>
</gene>
<feature type="region of interest" description="Disordered" evidence="6">
    <location>
        <begin position="494"/>
        <end position="546"/>
    </location>
</feature>
<sequence>MSLKIRPLHPTFAAEIRGVDFSKPLTDEVFQEIKDAISRVSFPWIRSRMLVRRPLTVCDTQYGVLVFPTTGLDDEGHVAFASRFGELENRKNTGAPSRMSRSELTDQGNIDNDGNVMNASDPRAQISKGNMLFHVDSSFNSQRASYSILLAHEIPPSGGGGNTEFADTRAAWDELPEYWKQELAGKDYVAGHSFWHSRKKACPEFFAKLEPENHPMSRHKVAQLHQASGRMNLFVPSHCHHIEGLEADEGREKLEFLYRHATQDKFVVSIPWQEVGDMVMWDNTCTLHRGTPIAGFHKRDMRRATVLDGSEEAWGLNERVERDFAFAPEVMADVFRCLSGLIAIFVTAANTHKQSSSYVIRSKRLVTIDAFSPQSPLILPSSASPVLWTRSAFHHPLTCLCRLQDQVRSRQQNMEALGSFFLRREPSSPSPSPSPSTPLVSHPRHHVANQPIVWKAPPPLFLHFQVSSSVKEGVNSQGTAGATVLTAFEKNPQLVNPASTSTSTTSATTSPLPATGSASTMAPTAKRRHARPARKKPSKKSKVEKTEPLRYHRLPTEMRAMVVENMFAVGGRSLLRNFSLTSRDGRDLARKELYRELNLHYEIELSYLTRSLIENPPLRKLIRSVRIYANHWYFHRHDARRIFREWHNAPMDESHLSQSDRQLLILLRSFCSEKPADNIQYIFGLFLFFVDNTKHLVVDMGHFWGQLDNFLAAGLASTSLSSSGPNTAFLPVLKTLNLSTKYYLHKTVRAIQTKPFHPFKAITASTHLREFTFTGDMDKWSDLDAIDPGMMLPFTTVCLVASSCTASTLSKFLRHCPDLECLYVASQGWKTDLDTTECLNTILTKFCPRIQTLSLRNGGHSRAFFRSSGSHIITCLPEMTNLKELRIEVDAFFMRGSDITTFRLPNKLPDQLEKLFLDCSFALTNSHFGIHYPRLTPRSPEAIAYKQAIENMIQAICKARENRFPRLNTIVIGAKWVAPVQWTRIANKTLSKTGARIKITSSKDMQKLWNCGWDEMKV</sequence>
<keyword evidence="3" id="KW-0223">Dioxygenase</keyword>
<dbReference type="InterPro" id="IPR003819">
    <property type="entry name" value="TauD/TfdA-like"/>
</dbReference>
<dbReference type="PANTHER" id="PTHR43779:SF3">
    <property type="entry name" value="(3R)-3-[(CARBOXYMETHYL)AMINO]FATTY ACID OXYGENASE_DECARBOXYLASE"/>
    <property type="match status" value="1"/>
</dbReference>
<organism evidence="8 9">
    <name type="scientific">Colletotrichum sublineola</name>
    <name type="common">Sorghum anthracnose fungus</name>
    <dbReference type="NCBI Taxonomy" id="1173701"/>
    <lineage>
        <taxon>Eukaryota</taxon>
        <taxon>Fungi</taxon>
        <taxon>Dikarya</taxon>
        <taxon>Ascomycota</taxon>
        <taxon>Pezizomycotina</taxon>
        <taxon>Sordariomycetes</taxon>
        <taxon>Hypocreomycetidae</taxon>
        <taxon>Glomerellales</taxon>
        <taxon>Glomerellaceae</taxon>
        <taxon>Colletotrichum</taxon>
        <taxon>Colletotrichum graminicola species complex</taxon>
    </lineage>
</organism>
<feature type="compositionally biased region" description="Low complexity" evidence="6">
    <location>
        <begin position="497"/>
        <end position="524"/>
    </location>
</feature>
<feature type="domain" description="TauD/TfdA-like" evidence="7">
    <location>
        <begin position="61"/>
        <end position="305"/>
    </location>
</feature>
<dbReference type="Proteomes" id="UP000027238">
    <property type="component" value="Unassembled WGS sequence"/>
</dbReference>
<dbReference type="HOGENOM" id="CLU_296467_0_0_1"/>
<dbReference type="OrthoDB" id="5818554at2759"/>
<reference evidence="9" key="1">
    <citation type="journal article" date="2014" name="Genome Announc.">
        <title>Draft genome sequence of Colletotrichum sublineola, a destructive pathogen of cultivated sorghum.</title>
        <authorList>
            <person name="Baroncelli R."/>
            <person name="Sanz-Martin J.M."/>
            <person name="Rech G.E."/>
            <person name="Sukno S.A."/>
            <person name="Thon M.R."/>
        </authorList>
    </citation>
    <scope>NUCLEOTIDE SEQUENCE [LARGE SCALE GENOMIC DNA]</scope>
    <source>
        <strain evidence="9">TX430BB</strain>
    </source>
</reference>
<dbReference type="STRING" id="1173701.A0A066XZ49"/>
<evidence type="ECO:0000256" key="3">
    <source>
        <dbReference type="ARBA" id="ARBA00022964"/>
    </source>
</evidence>
<feature type="region of interest" description="Disordered" evidence="6">
    <location>
        <begin position="90"/>
        <end position="115"/>
    </location>
</feature>
<comment type="similarity">
    <text evidence="1">Belongs to the TfdA dioxygenase family.</text>
</comment>
<evidence type="ECO:0000313" key="8">
    <source>
        <dbReference type="EMBL" id="KDN71210.1"/>
    </source>
</evidence>